<name>A0ABN1HY32_9SPHN</name>
<evidence type="ECO:0000313" key="2">
    <source>
        <dbReference type="Proteomes" id="UP001500238"/>
    </source>
</evidence>
<dbReference type="RefSeq" id="WP_163958517.1">
    <property type="nucleotide sequence ID" value="NZ_BAAAES010000009.1"/>
</dbReference>
<sequence length="208" mass="22749">MTMHERERSSRIVAEATRIIDLSAQIDAALDQAERLDRERIAAAVELAGLAGVDLGAQQRRLASPAIEHALNIVRSAGDEGIPAGQLAERVGKATGRRVTEKGLRDDLRPFHVMGDIRLNGNLYRPGNGRANRQRTKKQLGLPTDTVMVLEVLRASPEPMGIRAMMDAVKERFGETIPRTSISPLLRKLDDRGGIVVHLGDKWAAVKA</sequence>
<reference evidence="1 2" key="1">
    <citation type="journal article" date="2019" name="Int. J. Syst. Evol. Microbiol.">
        <title>The Global Catalogue of Microorganisms (GCM) 10K type strain sequencing project: providing services to taxonomists for standard genome sequencing and annotation.</title>
        <authorList>
            <consortium name="The Broad Institute Genomics Platform"/>
            <consortium name="The Broad Institute Genome Sequencing Center for Infectious Disease"/>
            <person name="Wu L."/>
            <person name="Ma J."/>
        </authorList>
    </citation>
    <scope>NUCLEOTIDE SEQUENCE [LARGE SCALE GENOMIC DNA]</scope>
    <source>
        <strain evidence="1 2">JCM 14603</strain>
    </source>
</reference>
<dbReference type="EMBL" id="BAAAES010000009">
    <property type="protein sequence ID" value="GAA0671757.1"/>
    <property type="molecule type" value="Genomic_DNA"/>
</dbReference>
<dbReference type="Proteomes" id="UP001500238">
    <property type="component" value="Unassembled WGS sequence"/>
</dbReference>
<gene>
    <name evidence="1" type="ORF">GCM10009102_23480</name>
</gene>
<organism evidence="1 2">
    <name type="scientific">Sphingomonas insulae</name>
    <dbReference type="NCBI Taxonomy" id="424800"/>
    <lineage>
        <taxon>Bacteria</taxon>
        <taxon>Pseudomonadati</taxon>
        <taxon>Pseudomonadota</taxon>
        <taxon>Alphaproteobacteria</taxon>
        <taxon>Sphingomonadales</taxon>
        <taxon>Sphingomonadaceae</taxon>
        <taxon>Sphingomonas</taxon>
    </lineage>
</organism>
<comment type="caution">
    <text evidence="1">The sequence shown here is derived from an EMBL/GenBank/DDBJ whole genome shotgun (WGS) entry which is preliminary data.</text>
</comment>
<keyword evidence="2" id="KW-1185">Reference proteome</keyword>
<proteinExistence type="predicted"/>
<evidence type="ECO:0008006" key="3">
    <source>
        <dbReference type="Google" id="ProtNLM"/>
    </source>
</evidence>
<evidence type="ECO:0000313" key="1">
    <source>
        <dbReference type="EMBL" id="GAA0671757.1"/>
    </source>
</evidence>
<protein>
    <recommendedName>
        <fullName evidence="3">HTH HARE-type domain-containing protein</fullName>
    </recommendedName>
</protein>
<accession>A0ABN1HY32</accession>